<protein>
    <submittedName>
        <fullName evidence="9">Type I glyceraldehyde-3-phosphate dehydrogenase</fullName>
    </submittedName>
</protein>
<evidence type="ECO:0000259" key="8">
    <source>
        <dbReference type="SMART" id="SM00846"/>
    </source>
</evidence>
<feature type="binding site" evidence="4">
    <location>
        <position position="183"/>
    </location>
    <ligand>
        <name>D-glyceraldehyde 3-phosphate</name>
        <dbReference type="ChEBI" id="CHEBI:59776"/>
    </ligand>
</feature>
<dbReference type="Gene3D" id="3.40.50.720">
    <property type="entry name" value="NAD(P)-binding Rossmann-like Domain"/>
    <property type="match status" value="1"/>
</dbReference>
<dbReference type="FunFam" id="3.40.50.720:FF:000001">
    <property type="entry name" value="Glyceraldehyde-3-phosphate dehydrogenase"/>
    <property type="match status" value="1"/>
</dbReference>
<comment type="similarity">
    <text evidence="1 7">Belongs to the glyceraldehyde-3-phosphate dehydrogenase family.</text>
</comment>
<dbReference type="CDD" id="cd18126">
    <property type="entry name" value="GAPDH_I_C"/>
    <property type="match status" value="1"/>
</dbReference>
<dbReference type="InterPro" id="IPR036291">
    <property type="entry name" value="NAD(P)-bd_dom_sf"/>
</dbReference>
<keyword evidence="5" id="KW-0547">Nucleotide-binding</keyword>
<dbReference type="Gene3D" id="3.30.360.10">
    <property type="entry name" value="Dihydrodipicolinate Reductase, domain 2"/>
    <property type="match status" value="1"/>
</dbReference>
<dbReference type="Pfam" id="PF02800">
    <property type="entry name" value="Gp_dh_C"/>
    <property type="match status" value="1"/>
</dbReference>
<dbReference type="InterPro" id="IPR020829">
    <property type="entry name" value="GlycerAld_3-P_DH_cat"/>
</dbReference>
<feature type="binding site" evidence="4">
    <location>
        <position position="234"/>
    </location>
    <ligand>
        <name>D-glyceraldehyde 3-phosphate</name>
        <dbReference type="ChEBI" id="CHEBI:59776"/>
    </ligand>
</feature>
<evidence type="ECO:0000256" key="3">
    <source>
        <dbReference type="PIRSR" id="PIRSR000149-1"/>
    </source>
</evidence>
<evidence type="ECO:0000256" key="4">
    <source>
        <dbReference type="PIRSR" id="PIRSR000149-2"/>
    </source>
</evidence>
<evidence type="ECO:0000256" key="6">
    <source>
        <dbReference type="PIRSR" id="PIRSR000149-4"/>
    </source>
</evidence>
<dbReference type="FunFam" id="3.30.360.10:FF:000002">
    <property type="entry name" value="Glyceraldehyde-3-phosphate dehydrogenase"/>
    <property type="match status" value="1"/>
</dbReference>
<evidence type="ECO:0000256" key="1">
    <source>
        <dbReference type="ARBA" id="ARBA00007406"/>
    </source>
</evidence>
<evidence type="ECO:0000256" key="7">
    <source>
        <dbReference type="RuleBase" id="RU000397"/>
    </source>
</evidence>
<feature type="binding site" evidence="5">
    <location>
        <position position="316"/>
    </location>
    <ligand>
        <name>NAD(+)</name>
        <dbReference type="ChEBI" id="CHEBI:57540"/>
    </ligand>
</feature>
<dbReference type="SUPFAM" id="SSF51735">
    <property type="entry name" value="NAD(P)-binding Rossmann-fold domains"/>
    <property type="match status" value="1"/>
</dbReference>
<dbReference type="InterPro" id="IPR006424">
    <property type="entry name" value="Glyceraldehyde-3-P_DH_1"/>
</dbReference>
<keyword evidence="2" id="KW-0560">Oxidoreductase</keyword>
<feature type="binding site" evidence="4">
    <location>
        <begin position="152"/>
        <end position="154"/>
    </location>
    <ligand>
        <name>D-glyceraldehyde 3-phosphate</name>
        <dbReference type="ChEBI" id="CHEBI:59776"/>
    </ligand>
</feature>
<feature type="binding site" evidence="5">
    <location>
        <begin position="12"/>
        <end position="13"/>
    </location>
    <ligand>
        <name>NAD(+)</name>
        <dbReference type="ChEBI" id="CHEBI:57540"/>
    </ligand>
</feature>
<gene>
    <name evidence="9" type="primary">gap</name>
    <name evidence="9" type="ORF">E6K78_06530</name>
</gene>
<reference evidence="9 10" key="1">
    <citation type="journal article" date="2019" name="Nat. Microbiol.">
        <title>Mediterranean grassland soil C-N compound turnover is dependent on rainfall and depth, and is mediated by genomically divergent microorganisms.</title>
        <authorList>
            <person name="Diamond S."/>
            <person name="Andeer P.F."/>
            <person name="Li Z."/>
            <person name="Crits-Christoph A."/>
            <person name="Burstein D."/>
            <person name="Anantharaman K."/>
            <person name="Lane K.R."/>
            <person name="Thomas B.C."/>
            <person name="Pan C."/>
            <person name="Northen T.R."/>
            <person name="Banfield J.F."/>
        </authorList>
    </citation>
    <scope>NUCLEOTIDE SEQUENCE [LARGE SCALE GENOMIC DNA]</scope>
    <source>
        <strain evidence="9">WS_8</strain>
    </source>
</reference>
<feature type="binding site" evidence="5">
    <location>
        <position position="35"/>
    </location>
    <ligand>
        <name>NAD(+)</name>
        <dbReference type="ChEBI" id="CHEBI:57540"/>
    </ligand>
</feature>
<dbReference type="PIRSF" id="PIRSF000149">
    <property type="entry name" value="GAP_DH"/>
    <property type="match status" value="1"/>
</dbReference>
<accession>A0A538TRX8</accession>
<keyword evidence="5" id="KW-0520">NAD</keyword>
<dbReference type="InterPro" id="IPR020831">
    <property type="entry name" value="GlycerAld/Erythrose_P_DH"/>
</dbReference>
<name>A0A538TRX8_UNCEI</name>
<comment type="caution">
    <text evidence="9">The sequence shown here is derived from an EMBL/GenBank/DDBJ whole genome shotgun (WGS) entry which is preliminary data.</text>
</comment>
<dbReference type="InterPro" id="IPR020828">
    <property type="entry name" value="GlycerAld_3-P_DH_NAD(P)-bd"/>
</dbReference>
<dbReference type="PRINTS" id="PR00078">
    <property type="entry name" value="G3PDHDRGNASE"/>
</dbReference>
<dbReference type="Pfam" id="PF00044">
    <property type="entry name" value="Gp_dh_N"/>
    <property type="match status" value="1"/>
</dbReference>
<evidence type="ECO:0000313" key="9">
    <source>
        <dbReference type="EMBL" id="TMQ66383.1"/>
    </source>
</evidence>
<evidence type="ECO:0000313" key="10">
    <source>
        <dbReference type="Proteomes" id="UP000316609"/>
    </source>
</evidence>
<feature type="active site" description="Nucleophile" evidence="3">
    <location>
        <position position="153"/>
    </location>
</feature>
<dbReference type="Proteomes" id="UP000316609">
    <property type="component" value="Unassembled WGS sequence"/>
</dbReference>
<dbReference type="GO" id="GO:0050661">
    <property type="term" value="F:NADP binding"/>
    <property type="evidence" value="ECO:0007669"/>
    <property type="project" value="InterPro"/>
</dbReference>
<feature type="binding site" evidence="5">
    <location>
        <position position="79"/>
    </location>
    <ligand>
        <name>NAD(+)</name>
        <dbReference type="ChEBI" id="CHEBI:57540"/>
    </ligand>
</feature>
<feature type="site" description="Activates thiol group during catalysis" evidence="6">
    <location>
        <position position="180"/>
    </location>
</feature>
<dbReference type="CDD" id="cd05214">
    <property type="entry name" value="GAPDH_I_N"/>
    <property type="match status" value="1"/>
</dbReference>
<dbReference type="GO" id="GO:0051287">
    <property type="term" value="F:NAD binding"/>
    <property type="evidence" value="ECO:0007669"/>
    <property type="project" value="InterPro"/>
</dbReference>
<dbReference type="PANTHER" id="PTHR43148">
    <property type="entry name" value="GLYCERALDEHYDE-3-PHOSPHATE DEHYDROGENASE 2"/>
    <property type="match status" value="1"/>
</dbReference>
<dbReference type="AlphaFoldDB" id="A0A538TRX8"/>
<dbReference type="NCBIfam" id="TIGR01534">
    <property type="entry name" value="GAPDH-I"/>
    <property type="match status" value="1"/>
</dbReference>
<feature type="binding site" evidence="5">
    <location>
        <position position="121"/>
    </location>
    <ligand>
        <name>NAD(+)</name>
        <dbReference type="ChEBI" id="CHEBI:57540"/>
    </ligand>
</feature>
<dbReference type="EMBL" id="VBOY01000058">
    <property type="protein sequence ID" value="TMQ66383.1"/>
    <property type="molecule type" value="Genomic_DNA"/>
</dbReference>
<organism evidence="9 10">
    <name type="scientific">Eiseniibacteriota bacterium</name>
    <dbReference type="NCBI Taxonomy" id="2212470"/>
    <lineage>
        <taxon>Bacteria</taxon>
        <taxon>Candidatus Eiseniibacteriota</taxon>
    </lineage>
</organism>
<dbReference type="SMART" id="SM00846">
    <property type="entry name" value="Gp_dh_N"/>
    <property type="match status" value="1"/>
</dbReference>
<feature type="binding site" evidence="4">
    <location>
        <begin position="211"/>
        <end position="212"/>
    </location>
    <ligand>
        <name>D-glyceraldehyde 3-phosphate</name>
        <dbReference type="ChEBI" id="CHEBI:59776"/>
    </ligand>
</feature>
<dbReference type="GO" id="GO:0016620">
    <property type="term" value="F:oxidoreductase activity, acting on the aldehyde or oxo group of donors, NAD or NADP as acceptor"/>
    <property type="evidence" value="ECO:0007669"/>
    <property type="project" value="InterPro"/>
</dbReference>
<evidence type="ECO:0000256" key="5">
    <source>
        <dbReference type="PIRSR" id="PIRSR000149-3"/>
    </source>
</evidence>
<dbReference type="GO" id="GO:0006006">
    <property type="term" value="P:glucose metabolic process"/>
    <property type="evidence" value="ECO:0007669"/>
    <property type="project" value="InterPro"/>
</dbReference>
<sequence>MALRVGINGFGRIGRLVLRAAHQRRAALEFVAVNDLTDAGTLAHLLHYDTVHRIFSDAGPVVDGHLQVGSKKIKVLSEREPSKLPWKSLGVDVVLEATGRFTDREAGAQHLAAGARGVLISAPAKNADLTFVMGVNHDQFDRAKHTVVSIGSCTTNCLAPVAKVLSDRFGIERGFMTTIHAYTNDQNILDFPHKDLRRARAAAQSLIPSTTGAAKAIGLVLPELKGKLDGVSVRAPVMDGSLVDLVCRVRTPTDAARVNAAIRAAAEGKLKGILEYCVDPIVSSDVIGNPASSVFDSLSTSVLDGTLVKTFSWYDNEWGFSQRVVDALLMMA</sequence>
<proteinExistence type="inferred from homology"/>
<feature type="domain" description="Glyceraldehyde 3-phosphate dehydrogenase NAD(P) binding" evidence="8">
    <location>
        <begin position="3"/>
        <end position="153"/>
    </location>
</feature>
<dbReference type="SUPFAM" id="SSF55347">
    <property type="entry name" value="Glyceraldehyde-3-phosphate dehydrogenase-like, C-terminal domain"/>
    <property type="match status" value="1"/>
</dbReference>
<evidence type="ECO:0000256" key="2">
    <source>
        <dbReference type="ARBA" id="ARBA00023002"/>
    </source>
</evidence>